<comment type="caution">
    <text evidence="2">The sequence shown here is derived from an EMBL/GenBank/DDBJ whole genome shotgun (WGS) entry which is preliminary data.</text>
</comment>
<reference evidence="2" key="1">
    <citation type="journal article" date="2014" name="Int. J. Syst. Evol. Microbiol.">
        <title>Complete genome sequence of Corynebacterium casei LMG S-19264T (=DSM 44701T), isolated from a smear-ripened cheese.</title>
        <authorList>
            <consortium name="US DOE Joint Genome Institute (JGI-PGF)"/>
            <person name="Walter F."/>
            <person name="Albersmeier A."/>
            <person name="Kalinowski J."/>
            <person name="Ruckert C."/>
        </authorList>
    </citation>
    <scope>NUCLEOTIDE SEQUENCE</scope>
    <source>
        <strain evidence="2">KCTC 42651</strain>
    </source>
</reference>
<evidence type="ECO:0000313" key="2">
    <source>
        <dbReference type="EMBL" id="GHD46349.1"/>
    </source>
</evidence>
<feature type="transmembrane region" description="Helical" evidence="1">
    <location>
        <begin position="192"/>
        <end position="215"/>
    </location>
</feature>
<evidence type="ECO:0000256" key="1">
    <source>
        <dbReference type="SAM" id="Phobius"/>
    </source>
</evidence>
<keyword evidence="1" id="KW-0812">Transmembrane</keyword>
<feature type="transmembrane region" description="Helical" evidence="1">
    <location>
        <begin position="44"/>
        <end position="65"/>
    </location>
</feature>
<evidence type="ECO:0008006" key="4">
    <source>
        <dbReference type="Google" id="ProtNLM"/>
    </source>
</evidence>
<keyword evidence="3" id="KW-1185">Reference proteome</keyword>
<dbReference type="EMBL" id="BMZS01000003">
    <property type="protein sequence ID" value="GHD46349.1"/>
    <property type="molecule type" value="Genomic_DNA"/>
</dbReference>
<keyword evidence="1" id="KW-0472">Membrane</keyword>
<dbReference type="Proteomes" id="UP000630353">
    <property type="component" value="Unassembled WGS sequence"/>
</dbReference>
<organism evidence="2 3">
    <name type="scientific">Thalassobaculum fulvum</name>
    <dbReference type="NCBI Taxonomy" id="1633335"/>
    <lineage>
        <taxon>Bacteria</taxon>
        <taxon>Pseudomonadati</taxon>
        <taxon>Pseudomonadota</taxon>
        <taxon>Alphaproteobacteria</taxon>
        <taxon>Rhodospirillales</taxon>
        <taxon>Thalassobaculaceae</taxon>
        <taxon>Thalassobaculum</taxon>
    </lineage>
</organism>
<evidence type="ECO:0000313" key="3">
    <source>
        <dbReference type="Proteomes" id="UP000630353"/>
    </source>
</evidence>
<proteinExistence type="predicted"/>
<sequence>MTQATADMAPGKTPAASELTQLDPDRLPAILAVSMRLRNFVDRVGRFGSWFALPLILVTAFDLGIRKTGWMQVWLVENVSPYFGSTLLQELEWHAHTVLFCLVLGFGYIWNTHVRVDLVRENLAFRKKAWIEFLGLNLFLIPFTLVVAYFAFVYAYDSWSINREPSCAWYECGEVSASLVGLSHRWVIKLTLAFGLVVVLIAGVAVWLEVAVALFGPPHWRFHLSTLDWPEAEGSTIEGKERLDLDAAPDELERRARAHGDDGSAER</sequence>
<feature type="transmembrane region" description="Helical" evidence="1">
    <location>
        <begin position="93"/>
        <end position="110"/>
    </location>
</feature>
<name>A0A918XQ22_9PROT</name>
<protein>
    <recommendedName>
        <fullName evidence="4">TRAP-type mannitol/chloroaromatic compound transport system, small permease component</fullName>
    </recommendedName>
</protein>
<reference evidence="2" key="2">
    <citation type="submission" date="2020-09" db="EMBL/GenBank/DDBJ databases">
        <authorList>
            <person name="Sun Q."/>
            <person name="Kim S."/>
        </authorList>
    </citation>
    <scope>NUCLEOTIDE SEQUENCE</scope>
    <source>
        <strain evidence="2">KCTC 42651</strain>
    </source>
</reference>
<keyword evidence="1" id="KW-1133">Transmembrane helix</keyword>
<feature type="transmembrane region" description="Helical" evidence="1">
    <location>
        <begin position="131"/>
        <end position="156"/>
    </location>
</feature>
<gene>
    <name evidence="2" type="ORF">GCM10017083_15370</name>
</gene>
<dbReference type="RefSeq" id="WP_189988363.1">
    <property type="nucleotide sequence ID" value="NZ_BMZS01000003.1"/>
</dbReference>
<accession>A0A918XQ22</accession>
<dbReference type="AlphaFoldDB" id="A0A918XQ22"/>